<dbReference type="SUPFAM" id="SSF57247">
    <property type="entry name" value="Bowman-Birk inhibitor, BBI"/>
    <property type="match status" value="1"/>
</dbReference>
<dbReference type="InterPro" id="IPR035995">
    <property type="entry name" value="Bowman-Birk_prot_inh"/>
</dbReference>
<evidence type="ECO:0008006" key="6">
    <source>
        <dbReference type="Google" id="ProtNLM"/>
    </source>
</evidence>
<keyword evidence="1" id="KW-0646">Protease inhibitor</keyword>
<evidence type="ECO:0000256" key="2">
    <source>
        <dbReference type="ARBA" id="ARBA00023157"/>
    </source>
</evidence>
<name>A0A396H0Q8_MEDTR</name>
<proteinExistence type="predicted"/>
<dbReference type="Proteomes" id="UP000265566">
    <property type="component" value="Chromosome 7"/>
</dbReference>
<feature type="chain" id="PRO_5017314268" description="Bowman birk trypsin inhibitor" evidence="3">
    <location>
        <begin position="42"/>
        <end position="100"/>
    </location>
</feature>
<comment type="caution">
    <text evidence="4">The sequence shown here is derived from an EMBL/GenBank/DDBJ whole genome shotgun (WGS) entry which is preliminary data.</text>
</comment>
<feature type="signal peptide" evidence="3">
    <location>
        <begin position="1"/>
        <end position="41"/>
    </location>
</feature>
<evidence type="ECO:0000256" key="3">
    <source>
        <dbReference type="SAM" id="SignalP"/>
    </source>
</evidence>
<protein>
    <recommendedName>
        <fullName evidence="6">Bowman birk trypsin inhibitor</fullName>
    </recommendedName>
</protein>
<evidence type="ECO:0000313" key="5">
    <source>
        <dbReference type="Proteomes" id="UP000265566"/>
    </source>
</evidence>
<evidence type="ECO:0000313" key="4">
    <source>
        <dbReference type="EMBL" id="RHN46939.1"/>
    </source>
</evidence>
<dbReference type="EMBL" id="PSQE01000007">
    <property type="protein sequence ID" value="RHN46939.1"/>
    <property type="molecule type" value="Genomic_DNA"/>
</dbReference>
<dbReference type="GO" id="GO:0004867">
    <property type="term" value="F:serine-type endopeptidase inhibitor activity"/>
    <property type="evidence" value="ECO:0007669"/>
    <property type="project" value="InterPro"/>
</dbReference>
<dbReference type="GO" id="GO:0005576">
    <property type="term" value="C:extracellular region"/>
    <property type="evidence" value="ECO:0007669"/>
    <property type="project" value="InterPro"/>
</dbReference>
<accession>A0A396H0Q8</accession>
<keyword evidence="3" id="KW-0732">Signal</keyword>
<gene>
    <name evidence="4" type="ORF">MtrunA17_Chr7g0247551</name>
</gene>
<reference evidence="5" key="1">
    <citation type="journal article" date="2018" name="Nat. Plants">
        <title>Whole-genome landscape of Medicago truncatula symbiotic genes.</title>
        <authorList>
            <person name="Pecrix Y."/>
            <person name="Staton S.E."/>
            <person name="Sallet E."/>
            <person name="Lelandais-Briere C."/>
            <person name="Moreau S."/>
            <person name="Carrere S."/>
            <person name="Blein T."/>
            <person name="Jardinaud M.F."/>
            <person name="Latrasse D."/>
            <person name="Zouine M."/>
            <person name="Zahm M."/>
            <person name="Kreplak J."/>
            <person name="Mayjonade B."/>
            <person name="Satge C."/>
            <person name="Perez M."/>
            <person name="Cauet S."/>
            <person name="Marande W."/>
            <person name="Chantry-Darmon C."/>
            <person name="Lopez-Roques C."/>
            <person name="Bouchez O."/>
            <person name="Berard A."/>
            <person name="Debelle F."/>
            <person name="Munos S."/>
            <person name="Bendahmane A."/>
            <person name="Berges H."/>
            <person name="Niebel A."/>
            <person name="Buitink J."/>
            <person name="Frugier F."/>
            <person name="Benhamed M."/>
            <person name="Crespi M."/>
            <person name="Gouzy J."/>
            <person name="Gamas P."/>
        </authorList>
    </citation>
    <scope>NUCLEOTIDE SEQUENCE [LARGE SCALE GENOMIC DNA]</scope>
    <source>
        <strain evidence="5">cv. Jemalong A17</strain>
    </source>
</reference>
<organism evidence="4 5">
    <name type="scientific">Medicago truncatula</name>
    <name type="common">Barrel medic</name>
    <name type="synonym">Medicago tribuloides</name>
    <dbReference type="NCBI Taxonomy" id="3880"/>
    <lineage>
        <taxon>Eukaryota</taxon>
        <taxon>Viridiplantae</taxon>
        <taxon>Streptophyta</taxon>
        <taxon>Embryophyta</taxon>
        <taxon>Tracheophyta</taxon>
        <taxon>Spermatophyta</taxon>
        <taxon>Magnoliopsida</taxon>
        <taxon>eudicotyledons</taxon>
        <taxon>Gunneridae</taxon>
        <taxon>Pentapetalae</taxon>
        <taxon>rosids</taxon>
        <taxon>fabids</taxon>
        <taxon>Fabales</taxon>
        <taxon>Fabaceae</taxon>
        <taxon>Papilionoideae</taxon>
        <taxon>50 kb inversion clade</taxon>
        <taxon>NPAAA clade</taxon>
        <taxon>Hologalegina</taxon>
        <taxon>IRL clade</taxon>
        <taxon>Trifolieae</taxon>
        <taxon>Medicago</taxon>
    </lineage>
</organism>
<dbReference type="Gene3D" id="2.10.69.10">
    <property type="entry name" value="Cysteine Protease (Bromelain) Inhibitor, subunit H"/>
    <property type="match status" value="1"/>
</dbReference>
<keyword evidence="2" id="KW-1015">Disulfide bond</keyword>
<evidence type="ECO:0000256" key="1">
    <source>
        <dbReference type="ARBA" id="ARBA00022690"/>
    </source>
</evidence>
<dbReference type="Gramene" id="rna41477">
    <property type="protein sequence ID" value="RHN46939.1"/>
    <property type="gene ID" value="gene41477"/>
</dbReference>
<sequence length="100" mass="11427">MIGFSQSKEIRDIKQKDIMSLMNKNAMIMLLFLLSLMNNHANSTTTRCCNDVLWYISPGIPFSCQCVDIAETCESTCKKCTCKQPKQCSCDDYNEYCIQC</sequence>
<dbReference type="AlphaFoldDB" id="A0A396H0Q8"/>